<comment type="caution">
    <text evidence="2">The sequence shown here is derived from an EMBL/GenBank/DDBJ whole genome shotgun (WGS) entry which is preliminary data.</text>
</comment>
<proteinExistence type="predicted"/>
<reference evidence="2 3" key="1">
    <citation type="submission" date="2017-11" db="EMBL/GenBank/DDBJ databases">
        <title>The genome of Rhizophagus clarus HR1 reveals common genetic basis of auxotrophy among arbuscular mycorrhizal fungi.</title>
        <authorList>
            <person name="Kobayashi Y."/>
        </authorList>
    </citation>
    <scope>NUCLEOTIDE SEQUENCE [LARGE SCALE GENOMIC DNA]</scope>
    <source>
        <strain evidence="2 3">HR1</strain>
    </source>
</reference>
<dbReference type="EMBL" id="BEXD01001183">
    <property type="protein sequence ID" value="GBB92833.1"/>
    <property type="molecule type" value="Genomic_DNA"/>
</dbReference>
<protein>
    <submittedName>
        <fullName evidence="2">Uncharacterized protein</fullName>
    </submittedName>
</protein>
<evidence type="ECO:0000313" key="3">
    <source>
        <dbReference type="Proteomes" id="UP000247702"/>
    </source>
</evidence>
<feature type="region of interest" description="Disordered" evidence="1">
    <location>
        <begin position="38"/>
        <end position="69"/>
    </location>
</feature>
<name>A0A2Z6QQY9_9GLOM</name>
<dbReference type="AlphaFoldDB" id="A0A2Z6QQY9"/>
<evidence type="ECO:0000256" key="1">
    <source>
        <dbReference type="SAM" id="MobiDB-lite"/>
    </source>
</evidence>
<feature type="compositionally biased region" description="Basic and acidic residues" evidence="1">
    <location>
        <begin position="56"/>
        <end position="69"/>
    </location>
</feature>
<gene>
    <name evidence="2" type="ORF">RclHR1_20620004</name>
</gene>
<feature type="compositionally biased region" description="Polar residues" evidence="1">
    <location>
        <begin position="38"/>
        <end position="55"/>
    </location>
</feature>
<keyword evidence="3" id="KW-1185">Reference proteome</keyword>
<sequence length="245" mass="26257">MPRFNKPESHTILPISLLVLIPNGPYIASLLASSPNHSGSFQSHQPLANTPNVNTARHDHSKSSDRCDRSVSFSMALRTPPLSSSRNQSFTMPPQEAANILSLLKALQQDMAEVCDCITALEVNDRRMTRIEQHLGLFLPPDIPANNQPSDMLIDLPANTDPIISQVAPISASSTVAIPNSSSSSSTPNTISFSTQTCDKIQAINAKHSAIENKLDMLANSISGFIRSITSSFSFTNSASAAGSN</sequence>
<evidence type="ECO:0000313" key="2">
    <source>
        <dbReference type="EMBL" id="GBB92833.1"/>
    </source>
</evidence>
<organism evidence="2 3">
    <name type="scientific">Rhizophagus clarus</name>
    <dbReference type="NCBI Taxonomy" id="94130"/>
    <lineage>
        <taxon>Eukaryota</taxon>
        <taxon>Fungi</taxon>
        <taxon>Fungi incertae sedis</taxon>
        <taxon>Mucoromycota</taxon>
        <taxon>Glomeromycotina</taxon>
        <taxon>Glomeromycetes</taxon>
        <taxon>Glomerales</taxon>
        <taxon>Glomeraceae</taxon>
        <taxon>Rhizophagus</taxon>
    </lineage>
</organism>
<dbReference type="Proteomes" id="UP000247702">
    <property type="component" value="Unassembled WGS sequence"/>
</dbReference>
<accession>A0A2Z6QQY9</accession>